<feature type="domain" description="CBS" evidence="3">
    <location>
        <begin position="25"/>
        <end position="83"/>
    </location>
</feature>
<gene>
    <name evidence="4" type="ordered locus">Thivi_2106</name>
</gene>
<dbReference type="STRING" id="765911.Thivi_2106"/>
<sequence>MMTESERETQPNASGPDDASLRALAHNQPLVVTPATTLRETLYRISQGREDAAVIVDDATGLPLGLVTLREMLHVISFEGGDLEDPVAVHMVGAPLTLAADAPSHRAKVMMAKQGVGHLLLTESDGRLFGLISPADLLGLRAGGAEALIAEIGAARDLDAMTVAADRVRRRGAELFHAGMGVESLCQWMSGLNDLIGMRIVELIEDEFELPPVPWCWLVFGSEGRLEQTFATDQDNGLLFVPPDPESTEALREAFLPFAQAVNRALHHCGFERCRGDIMAGNPNWCLSAAEWQQRFADWLWTPDPEALLHSTIFFDFRPLYGSSEPVDRLRAWLIAEAPSHGRFFHALAELALGAAPPLGWAGQFTFDRNRDFPHTIDLKLQGARYFMDAARLWSLKHGIWATSTAERLRAAGEARGRRREDTAAEVEAFHLIQRFRINQQLQSKDPDAVNRVDPDDLNELHRLMLKEAFRQARKLQTRLRQEFGL</sequence>
<dbReference type="Gene3D" id="3.10.580.10">
    <property type="entry name" value="CBS-domain"/>
    <property type="match status" value="1"/>
</dbReference>
<dbReference type="eggNOG" id="COG2905">
    <property type="taxonomic scope" value="Bacteria"/>
</dbReference>
<dbReference type="KEGG" id="tvi:Thivi_2106"/>
<dbReference type="EMBL" id="CP003154">
    <property type="protein sequence ID" value="AFL74059.1"/>
    <property type="molecule type" value="Genomic_DNA"/>
</dbReference>
<proteinExistence type="predicted"/>
<keyword evidence="1" id="KW-0129">CBS domain</keyword>
<name>I3YAP1_THIV6</name>
<dbReference type="HOGENOM" id="CLU_027866_1_0_6"/>
<dbReference type="SUPFAM" id="SSF54631">
    <property type="entry name" value="CBS-domain pair"/>
    <property type="match status" value="1"/>
</dbReference>
<dbReference type="Proteomes" id="UP000006062">
    <property type="component" value="Chromosome"/>
</dbReference>
<feature type="domain" description="CBS" evidence="3">
    <location>
        <begin position="91"/>
        <end position="148"/>
    </location>
</feature>
<dbReference type="RefSeq" id="WP_014778511.1">
    <property type="nucleotide sequence ID" value="NC_018012.1"/>
</dbReference>
<dbReference type="OrthoDB" id="9808528at2"/>
<evidence type="ECO:0000256" key="1">
    <source>
        <dbReference type="PROSITE-ProRule" id="PRU00703"/>
    </source>
</evidence>
<evidence type="ECO:0000259" key="3">
    <source>
        <dbReference type="PROSITE" id="PS51371"/>
    </source>
</evidence>
<keyword evidence="5" id="KW-1185">Reference proteome</keyword>
<dbReference type="Pfam" id="PF10335">
    <property type="entry name" value="DUF294_C"/>
    <property type="match status" value="1"/>
</dbReference>
<evidence type="ECO:0000313" key="5">
    <source>
        <dbReference type="Proteomes" id="UP000006062"/>
    </source>
</evidence>
<dbReference type="Pfam" id="PF00571">
    <property type="entry name" value="CBS"/>
    <property type="match status" value="2"/>
</dbReference>
<evidence type="ECO:0000256" key="2">
    <source>
        <dbReference type="SAM" id="MobiDB-lite"/>
    </source>
</evidence>
<reference evidence="4 5" key="1">
    <citation type="submission" date="2012-06" db="EMBL/GenBank/DDBJ databases">
        <title>Complete sequence of Thiocystis violascens DSM 198.</title>
        <authorList>
            <consortium name="US DOE Joint Genome Institute"/>
            <person name="Lucas S."/>
            <person name="Han J."/>
            <person name="Lapidus A."/>
            <person name="Cheng J.-F."/>
            <person name="Goodwin L."/>
            <person name="Pitluck S."/>
            <person name="Peters L."/>
            <person name="Ovchinnikova G."/>
            <person name="Teshima H."/>
            <person name="Detter J.C."/>
            <person name="Han C."/>
            <person name="Tapia R."/>
            <person name="Land M."/>
            <person name="Hauser L."/>
            <person name="Kyrpides N."/>
            <person name="Ivanova N."/>
            <person name="Pagani I."/>
            <person name="Vogl K."/>
            <person name="Liu Z."/>
            <person name="Frigaard N.-U."/>
            <person name="Bryant D."/>
            <person name="Woyke T."/>
        </authorList>
    </citation>
    <scope>NUCLEOTIDE SEQUENCE [LARGE SCALE GENOMIC DNA]</scope>
    <source>
        <strain evidence="5">ATCC 17096 / DSM 198 / 6111</strain>
    </source>
</reference>
<dbReference type="SMART" id="SM00116">
    <property type="entry name" value="CBS"/>
    <property type="match status" value="2"/>
</dbReference>
<dbReference type="InterPro" id="IPR046342">
    <property type="entry name" value="CBS_dom_sf"/>
</dbReference>
<organism evidence="4 5">
    <name type="scientific">Thiocystis violascens (strain ATCC 17096 / DSM 198 / 6111)</name>
    <name type="common">Chromatium violascens</name>
    <dbReference type="NCBI Taxonomy" id="765911"/>
    <lineage>
        <taxon>Bacteria</taxon>
        <taxon>Pseudomonadati</taxon>
        <taxon>Pseudomonadota</taxon>
        <taxon>Gammaproteobacteria</taxon>
        <taxon>Chromatiales</taxon>
        <taxon>Chromatiaceae</taxon>
        <taxon>Thiocystis</taxon>
    </lineage>
</organism>
<dbReference type="AlphaFoldDB" id="I3YAP1"/>
<dbReference type="CDD" id="cd05401">
    <property type="entry name" value="NT_GlnE_GlnD_like"/>
    <property type="match status" value="1"/>
</dbReference>
<dbReference type="GO" id="GO:0008773">
    <property type="term" value="F:[protein-PII] uridylyltransferase activity"/>
    <property type="evidence" value="ECO:0007669"/>
    <property type="project" value="InterPro"/>
</dbReference>
<dbReference type="PROSITE" id="PS51371">
    <property type="entry name" value="CBS"/>
    <property type="match status" value="2"/>
</dbReference>
<evidence type="ECO:0000313" key="4">
    <source>
        <dbReference type="EMBL" id="AFL74059.1"/>
    </source>
</evidence>
<accession>I3YAP1</accession>
<dbReference type="InterPro" id="IPR000644">
    <property type="entry name" value="CBS_dom"/>
</dbReference>
<dbReference type="InterPro" id="IPR005105">
    <property type="entry name" value="GlnD_Uridyltrans_N"/>
</dbReference>
<protein>
    <submittedName>
        <fullName evidence="4">Putative signal-transduction protein containing cAMP-binding and CBS domains</fullName>
    </submittedName>
</protein>
<dbReference type="Pfam" id="PF03445">
    <property type="entry name" value="DUF294"/>
    <property type="match status" value="1"/>
</dbReference>
<dbReference type="InterPro" id="IPR018821">
    <property type="entry name" value="DUF294_put_nucleoTrafse_sb-bd"/>
</dbReference>
<feature type="region of interest" description="Disordered" evidence="2">
    <location>
        <begin position="1"/>
        <end position="20"/>
    </location>
</feature>